<evidence type="ECO:0000313" key="3">
    <source>
        <dbReference type="Proteomes" id="UP001152320"/>
    </source>
</evidence>
<dbReference type="InterPro" id="IPR000305">
    <property type="entry name" value="GIY-YIG_endonuc"/>
</dbReference>
<reference evidence="2" key="1">
    <citation type="submission" date="2021-10" db="EMBL/GenBank/DDBJ databases">
        <title>Tropical sea cucumber genome reveals ecological adaptation and Cuvierian tubules defense mechanism.</title>
        <authorList>
            <person name="Chen T."/>
        </authorList>
    </citation>
    <scope>NUCLEOTIDE SEQUENCE</scope>
    <source>
        <strain evidence="2">Nanhai2018</strain>
        <tissue evidence="2">Muscle</tissue>
    </source>
</reference>
<dbReference type="PROSITE" id="PS50164">
    <property type="entry name" value="GIY_YIG"/>
    <property type="match status" value="1"/>
</dbReference>
<dbReference type="Proteomes" id="UP001152320">
    <property type="component" value="Unassembled WGS sequence"/>
</dbReference>
<dbReference type="SUPFAM" id="SSF82771">
    <property type="entry name" value="GIY-YIG endonuclease"/>
    <property type="match status" value="1"/>
</dbReference>
<sequence>MPCLKQFVSRLRSTFIQEIARYPSEHFPTILSLAMATFSKTRFASHIHFLGTCLRRKVIPRGFQLKFHVHTYSDPVHRRNTTRYLRSCSFGLMRSAISGMVRKKALFDRTMNEQRSFLSNSLPNAGEVQFLIHVYNRKLYNFLQESKSKTLASLLPKEHSTLTPGSDRTPNTRLVVTIPSDMKLSSPERSVLSKGLNFVPLNPLPDEFSIRRDVASFCRRLRLRLHFGDSDETDNTSSEDVFRSFQSKRSPWTLNLKALLSLKKNKNLIIKPADKGGATVVWRRDLYVSEAEKQLSDQTAYTELPMDPTSEIQTLVKKTLATLSSHKIAFSSMVVFFRQIKGVAMGTKLGPSVACLTMGHFEEQLFSRYTGIKPILYKRYIDDIVGVAVGPRNDLEKFINFAETFCPFLKFTHCISNSSVVFLDTELSISDRQIKSNLHFKPTDSHNYLMYPSNHPRSCTNSIPFSQLLRARRICSDEKDFAKVSKQIISFFEQRQYPQRVLSNALKRIQGIDRASALAPKTDHTPTRRIPLVLSFHPSVTPIVRAIYRNVETLCHDPSTRDHFPDPPITAFRIEKNISKHLVRASQPQAVVPDTPGTFPCNRGRCNTCPVVSYDKNLSIVGPNNNRFNVHQHFTCTSANVVYVLVCKRCNILYVGETKRRLADRVTEHLRSIKQNLPGFPVATHFNPPSTCSIRDLMVSAAISCRGSDHDRLAAENRLIMKLGTLSPHGLNVRLELL</sequence>
<accession>A0A9Q1B962</accession>
<evidence type="ECO:0000313" key="2">
    <source>
        <dbReference type="EMBL" id="KAJ8018801.1"/>
    </source>
</evidence>
<dbReference type="InterPro" id="IPR035901">
    <property type="entry name" value="GIY-YIG_endonuc_sf"/>
</dbReference>
<dbReference type="InterPro" id="IPR058912">
    <property type="entry name" value="HTH_animal"/>
</dbReference>
<dbReference type="PANTHER" id="PTHR21301">
    <property type="entry name" value="REVERSE TRANSCRIPTASE"/>
    <property type="match status" value="1"/>
</dbReference>
<dbReference type="EMBL" id="JAIZAY010000184">
    <property type="protein sequence ID" value="KAJ8018801.1"/>
    <property type="molecule type" value="Genomic_DNA"/>
</dbReference>
<name>A0A9Q1B962_HOLLE</name>
<dbReference type="OrthoDB" id="8946688at2759"/>
<protein>
    <recommendedName>
        <fullName evidence="1">GIY-YIG domain-containing protein</fullName>
    </recommendedName>
</protein>
<proteinExistence type="predicted"/>
<dbReference type="AlphaFoldDB" id="A0A9Q1B962"/>
<dbReference type="Pfam" id="PF26215">
    <property type="entry name" value="HTH_animal"/>
    <property type="match status" value="1"/>
</dbReference>
<keyword evidence="3" id="KW-1185">Reference proteome</keyword>
<gene>
    <name evidence="2" type="ORF">HOLleu_43011</name>
</gene>
<dbReference type="PANTHER" id="PTHR21301:SF10">
    <property type="entry name" value="REVERSE TRANSCRIPTASE DOMAIN-CONTAINING PROTEIN"/>
    <property type="match status" value="1"/>
</dbReference>
<evidence type="ECO:0000259" key="1">
    <source>
        <dbReference type="PROSITE" id="PS50164"/>
    </source>
</evidence>
<comment type="caution">
    <text evidence="2">The sequence shown here is derived from an EMBL/GenBank/DDBJ whole genome shotgun (WGS) entry which is preliminary data.</text>
</comment>
<organism evidence="2 3">
    <name type="scientific">Holothuria leucospilota</name>
    <name type="common">Black long sea cucumber</name>
    <name type="synonym">Mertensiothuria leucospilota</name>
    <dbReference type="NCBI Taxonomy" id="206669"/>
    <lineage>
        <taxon>Eukaryota</taxon>
        <taxon>Metazoa</taxon>
        <taxon>Echinodermata</taxon>
        <taxon>Eleutherozoa</taxon>
        <taxon>Echinozoa</taxon>
        <taxon>Holothuroidea</taxon>
        <taxon>Aspidochirotacea</taxon>
        <taxon>Aspidochirotida</taxon>
        <taxon>Holothuriidae</taxon>
        <taxon>Holothuria</taxon>
    </lineage>
</organism>
<dbReference type="CDD" id="cd10442">
    <property type="entry name" value="GIY-YIG_PLEs"/>
    <property type="match status" value="1"/>
</dbReference>
<feature type="domain" description="GIY-YIG" evidence="1">
    <location>
        <begin position="638"/>
        <end position="733"/>
    </location>
</feature>